<dbReference type="PANTHER" id="PTHR43280:SF32">
    <property type="entry name" value="TRANSCRIPTIONAL REGULATORY PROTEIN"/>
    <property type="match status" value="1"/>
</dbReference>
<evidence type="ECO:0000256" key="1">
    <source>
        <dbReference type="ARBA" id="ARBA00023015"/>
    </source>
</evidence>
<comment type="caution">
    <text evidence="5">The sequence shown here is derived from an EMBL/GenBank/DDBJ whole genome shotgun (WGS) entry which is preliminary data.</text>
</comment>
<evidence type="ECO:0000256" key="2">
    <source>
        <dbReference type="ARBA" id="ARBA00023125"/>
    </source>
</evidence>
<dbReference type="InterPro" id="IPR018060">
    <property type="entry name" value="HTH_AraC"/>
</dbReference>
<evidence type="ECO:0000256" key="3">
    <source>
        <dbReference type="ARBA" id="ARBA00023163"/>
    </source>
</evidence>
<organism evidence="5 6">
    <name type="scientific">Flavobacterium arundinis</name>
    <dbReference type="NCBI Taxonomy" id="3139143"/>
    <lineage>
        <taxon>Bacteria</taxon>
        <taxon>Pseudomonadati</taxon>
        <taxon>Bacteroidota</taxon>
        <taxon>Flavobacteriia</taxon>
        <taxon>Flavobacteriales</taxon>
        <taxon>Flavobacteriaceae</taxon>
        <taxon>Flavobacterium</taxon>
    </lineage>
</organism>
<reference evidence="5 6" key="1">
    <citation type="submission" date="2024-04" db="EMBL/GenBank/DDBJ databases">
        <title>Flavobacterium sp. DGU11 16S ribosomal RNA gene Genome sequencing and assembly.</title>
        <authorList>
            <person name="Park S."/>
        </authorList>
    </citation>
    <scope>NUCLEOTIDE SEQUENCE [LARGE SCALE GENOMIC DNA]</scope>
    <source>
        <strain evidence="5 6">DGU11</strain>
    </source>
</reference>
<name>A0ABU9HUN4_9FLAO</name>
<dbReference type="InterPro" id="IPR009057">
    <property type="entry name" value="Homeodomain-like_sf"/>
</dbReference>
<dbReference type="Proteomes" id="UP001464555">
    <property type="component" value="Unassembled WGS sequence"/>
</dbReference>
<dbReference type="SUPFAM" id="SSF46689">
    <property type="entry name" value="Homeodomain-like"/>
    <property type="match status" value="1"/>
</dbReference>
<keyword evidence="1" id="KW-0805">Transcription regulation</keyword>
<dbReference type="RefSeq" id="WP_341696178.1">
    <property type="nucleotide sequence ID" value="NZ_JBBYHR010000003.1"/>
</dbReference>
<dbReference type="PANTHER" id="PTHR43280">
    <property type="entry name" value="ARAC-FAMILY TRANSCRIPTIONAL REGULATOR"/>
    <property type="match status" value="1"/>
</dbReference>
<protein>
    <submittedName>
        <fullName evidence="5">AraC family transcriptional regulator</fullName>
    </submittedName>
</protein>
<accession>A0ABU9HUN4</accession>
<dbReference type="Gene3D" id="1.10.10.60">
    <property type="entry name" value="Homeodomain-like"/>
    <property type="match status" value="1"/>
</dbReference>
<dbReference type="PROSITE" id="PS01124">
    <property type="entry name" value="HTH_ARAC_FAMILY_2"/>
    <property type="match status" value="1"/>
</dbReference>
<gene>
    <name evidence="5" type="ORF">AAEO56_06260</name>
</gene>
<evidence type="ECO:0000313" key="6">
    <source>
        <dbReference type="Proteomes" id="UP001464555"/>
    </source>
</evidence>
<keyword evidence="2" id="KW-0238">DNA-binding</keyword>
<feature type="domain" description="HTH araC/xylS-type" evidence="4">
    <location>
        <begin position="177"/>
        <end position="275"/>
    </location>
</feature>
<dbReference type="Pfam" id="PF12833">
    <property type="entry name" value="HTH_18"/>
    <property type="match status" value="1"/>
</dbReference>
<dbReference type="EMBL" id="JBBYHR010000003">
    <property type="protein sequence ID" value="MEL1243860.1"/>
    <property type="molecule type" value="Genomic_DNA"/>
</dbReference>
<dbReference type="SMART" id="SM00342">
    <property type="entry name" value="HTH_ARAC"/>
    <property type="match status" value="1"/>
</dbReference>
<sequence>MEFTSDAFPAEVHYYNGEDSRIPNEKVSCSGYFFFIYVRSGILRAVIDGNKISCTSNELVVALCRHYYQVHSYNKKMACYFVKVRWQFITDIKMSGQFIELLVSKQSTKIIPDLFDAKVLARIMKLLHYYYETATNPKRFPQASFTAALSLLIFQAAWQRDMNPADTSFNRKELLTMQFLKLLIQNYREHHSPEFYAKQLFVTSGYLTKAVREVTGKTVIKCITEVLISEAKYLLMSSQHSIETISEQLHFNSSGSFSRFFKRQTAVTPMDYRKEYGK</sequence>
<proteinExistence type="predicted"/>
<keyword evidence="6" id="KW-1185">Reference proteome</keyword>
<evidence type="ECO:0000259" key="4">
    <source>
        <dbReference type="PROSITE" id="PS01124"/>
    </source>
</evidence>
<evidence type="ECO:0000313" key="5">
    <source>
        <dbReference type="EMBL" id="MEL1243860.1"/>
    </source>
</evidence>
<keyword evidence="3" id="KW-0804">Transcription</keyword>